<feature type="region of interest" description="Disordered" evidence="1">
    <location>
        <begin position="135"/>
        <end position="157"/>
    </location>
</feature>
<feature type="compositionally biased region" description="Low complexity" evidence="1">
    <location>
        <begin position="8"/>
        <end position="25"/>
    </location>
</feature>
<evidence type="ECO:0000256" key="1">
    <source>
        <dbReference type="SAM" id="MobiDB-lite"/>
    </source>
</evidence>
<sequence>MASKNTQVSSKVVGKSSSTARSNDASSDESFESKKLASISDDFMSNEVSHDKSRYAFDAASSTRSLSKSPIMEQSQLDSALFETSYTSPLYMQAMMTGASVEEKLTSMARTGTSTQENDGLFSRSSVFQRIQRNGLSNKEHSSISGCQSSPKPQDDQLDVGLHPSVFHRLRESKDYKSKPEGLSQKSVLEMIGGRDIKANGKGLKRLRKEADDSNEIRSTVPSRMMRKTR</sequence>
<dbReference type="AlphaFoldDB" id="A0ABD2YLC8"/>
<evidence type="ECO:0000313" key="3">
    <source>
        <dbReference type="Proteomes" id="UP001630127"/>
    </source>
</evidence>
<feature type="region of interest" description="Disordered" evidence="1">
    <location>
        <begin position="199"/>
        <end position="230"/>
    </location>
</feature>
<gene>
    <name evidence="2" type="ORF">ACH5RR_032858</name>
</gene>
<name>A0ABD2YLC8_9GENT</name>
<feature type="compositionally biased region" description="Polar residues" evidence="1">
    <location>
        <begin position="135"/>
        <end position="152"/>
    </location>
</feature>
<protein>
    <submittedName>
        <fullName evidence="2">Uncharacterized protein</fullName>
    </submittedName>
</protein>
<evidence type="ECO:0000313" key="2">
    <source>
        <dbReference type="EMBL" id="KAL3507476.1"/>
    </source>
</evidence>
<organism evidence="2 3">
    <name type="scientific">Cinchona calisaya</name>
    <dbReference type="NCBI Taxonomy" id="153742"/>
    <lineage>
        <taxon>Eukaryota</taxon>
        <taxon>Viridiplantae</taxon>
        <taxon>Streptophyta</taxon>
        <taxon>Embryophyta</taxon>
        <taxon>Tracheophyta</taxon>
        <taxon>Spermatophyta</taxon>
        <taxon>Magnoliopsida</taxon>
        <taxon>eudicotyledons</taxon>
        <taxon>Gunneridae</taxon>
        <taxon>Pentapetalae</taxon>
        <taxon>asterids</taxon>
        <taxon>lamiids</taxon>
        <taxon>Gentianales</taxon>
        <taxon>Rubiaceae</taxon>
        <taxon>Cinchonoideae</taxon>
        <taxon>Cinchoneae</taxon>
        <taxon>Cinchona</taxon>
    </lineage>
</organism>
<reference evidence="2 3" key="1">
    <citation type="submission" date="2024-11" db="EMBL/GenBank/DDBJ databases">
        <title>A near-complete genome assembly of Cinchona calisaya.</title>
        <authorList>
            <person name="Lian D.C."/>
            <person name="Zhao X.W."/>
            <person name="Wei L."/>
        </authorList>
    </citation>
    <scope>NUCLEOTIDE SEQUENCE [LARGE SCALE GENOMIC DNA]</scope>
    <source>
        <tissue evidence="2">Nenye</tissue>
    </source>
</reference>
<dbReference type="Proteomes" id="UP001630127">
    <property type="component" value="Unassembled WGS sequence"/>
</dbReference>
<feature type="region of interest" description="Disordered" evidence="1">
    <location>
        <begin position="1"/>
        <end position="33"/>
    </location>
</feature>
<comment type="caution">
    <text evidence="2">The sequence shown here is derived from an EMBL/GenBank/DDBJ whole genome shotgun (WGS) entry which is preliminary data.</text>
</comment>
<proteinExistence type="predicted"/>
<keyword evidence="3" id="KW-1185">Reference proteome</keyword>
<accession>A0ABD2YLC8</accession>
<dbReference type="EMBL" id="JBJUIK010000013">
    <property type="protein sequence ID" value="KAL3507476.1"/>
    <property type="molecule type" value="Genomic_DNA"/>
</dbReference>